<dbReference type="AlphaFoldDB" id="A0A6A4W9L7"/>
<proteinExistence type="predicted"/>
<feature type="compositionally biased region" description="Polar residues" evidence="1">
    <location>
        <begin position="318"/>
        <end position="330"/>
    </location>
</feature>
<gene>
    <name evidence="2" type="ORF">FJT64_027063</name>
</gene>
<name>A0A6A4W9L7_AMPAM</name>
<feature type="region of interest" description="Disordered" evidence="1">
    <location>
        <begin position="286"/>
        <end position="342"/>
    </location>
</feature>
<feature type="compositionally biased region" description="Basic and acidic residues" evidence="1">
    <location>
        <begin position="331"/>
        <end position="342"/>
    </location>
</feature>
<evidence type="ECO:0000313" key="2">
    <source>
        <dbReference type="EMBL" id="KAF0300434.1"/>
    </source>
</evidence>
<sequence>MSLQFATIRDRHCAQVVRTKAFCQRTEQASQSSKVTLRKNSFRQKLWNRFKNCRKPLSNAVIDTERRARGIVVKKRAAAEEGMPGMFPKTKKSKLDICTETAKFSAKLKHADVTHKTSVLKESFEARRICLTSNRNRKTGEEMKEIFPDMYSEAAPWGCSQPRLQPAGADLYCAGHSAAAPRPRPAMTSADAGDDLVPCMRSVQLSDGDKQLMSAFKNKVDDGGQYESERRPLYRGANIPSRLFRELDHTVDGETDTYLHSESDPRYKGAHIPSRTFRILQAATGGAEGVSGGAPPSSSRIGGPGQNRTVVVTMPAGNITTPLTSVNRSGPEQDRSGHHANR</sequence>
<protein>
    <submittedName>
        <fullName evidence="2">Uncharacterized protein</fullName>
    </submittedName>
</protein>
<evidence type="ECO:0000313" key="3">
    <source>
        <dbReference type="Proteomes" id="UP000440578"/>
    </source>
</evidence>
<reference evidence="2 3" key="1">
    <citation type="submission" date="2019-07" db="EMBL/GenBank/DDBJ databases">
        <title>Draft genome assembly of a fouling barnacle, Amphibalanus amphitrite (Darwin, 1854): The first reference genome for Thecostraca.</title>
        <authorList>
            <person name="Kim W."/>
        </authorList>
    </citation>
    <scope>NUCLEOTIDE SEQUENCE [LARGE SCALE GENOMIC DNA]</scope>
    <source>
        <strain evidence="2">SNU_AA5</strain>
        <tissue evidence="2">Soma without cirri and trophi</tissue>
    </source>
</reference>
<dbReference type="EMBL" id="VIIS01001264">
    <property type="protein sequence ID" value="KAF0300434.1"/>
    <property type="molecule type" value="Genomic_DNA"/>
</dbReference>
<keyword evidence="3" id="KW-1185">Reference proteome</keyword>
<comment type="caution">
    <text evidence="2">The sequence shown here is derived from an EMBL/GenBank/DDBJ whole genome shotgun (WGS) entry which is preliminary data.</text>
</comment>
<accession>A0A6A4W9L7</accession>
<dbReference type="Proteomes" id="UP000440578">
    <property type="component" value="Unassembled WGS sequence"/>
</dbReference>
<dbReference type="OrthoDB" id="6107953at2759"/>
<feature type="compositionally biased region" description="Polar residues" evidence="1">
    <location>
        <begin position="296"/>
        <end position="310"/>
    </location>
</feature>
<evidence type="ECO:0000256" key="1">
    <source>
        <dbReference type="SAM" id="MobiDB-lite"/>
    </source>
</evidence>
<organism evidence="2 3">
    <name type="scientific">Amphibalanus amphitrite</name>
    <name type="common">Striped barnacle</name>
    <name type="synonym">Balanus amphitrite</name>
    <dbReference type="NCBI Taxonomy" id="1232801"/>
    <lineage>
        <taxon>Eukaryota</taxon>
        <taxon>Metazoa</taxon>
        <taxon>Ecdysozoa</taxon>
        <taxon>Arthropoda</taxon>
        <taxon>Crustacea</taxon>
        <taxon>Multicrustacea</taxon>
        <taxon>Cirripedia</taxon>
        <taxon>Thoracica</taxon>
        <taxon>Thoracicalcarea</taxon>
        <taxon>Balanomorpha</taxon>
        <taxon>Balanoidea</taxon>
        <taxon>Balanidae</taxon>
        <taxon>Amphibalaninae</taxon>
        <taxon>Amphibalanus</taxon>
    </lineage>
</organism>